<evidence type="ECO:0000256" key="3">
    <source>
        <dbReference type="ARBA" id="ARBA00023136"/>
    </source>
</evidence>
<dbReference type="Gene3D" id="3.30.1390.30">
    <property type="entry name" value="Penicillin-binding protein 2a, domain 3"/>
    <property type="match status" value="1"/>
</dbReference>
<proteinExistence type="inferred from homology"/>
<dbReference type="STRING" id="100884.GCA_000269565_02211"/>
<dbReference type="OrthoDB" id="9766847at2"/>
<comment type="similarity">
    <text evidence="2">Belongs to the transpeptidase family.</text>
</comment>
<dbReference type="InterPro" id="IPR032710">
    <property type="entry name" value="NTF2-like_dom_sf"/>
</dbReference>
<feature type="transmembrane region" description="Helical" evidence="4">
    <location>
        <begin position="14"/>
        <end position="35"/>
    </location>
</feature>
<comment type="subcellular location">
    <subcellularLocation>
        <location evidence="1">Membrane</location>
    </subcellularLocation>
</comment>
<dbReference type="PANTHER" id="PTHR30627">
    <property type="entry name" value="PEPTIDOGLYCAN D,D-TRANSPEPTIDASE"/>
    <property type="match status" value="1"/>
</dbReference>
<dbReference type="InterPro" id="IPR036138">
    <property type="entry name" value="PBP_dimer_sf"/>
</dbReference>
<dbReference type="HOGENOM" id="CLU_009289_5_2_9"/>
<dbReference type="Pfam" id="PF05223">
    <property type="entry name" value="MecA_N"/>
    <property type="match status" value="1"/>
</dbReference>
<dbReference type="InterPro" id="IPR001460">
    <property type="entry name" value="PCN-bd_Tpept"/>
</dbReference>
<dbReference type="AlphaFoldDB" id="E7GBG7"/>
<dbReference type="Pfam" id="PF03717">
    <property type="entry name" value="PBP_dimer"/>
    <property type="match status" value="1"/>
</dbReference>
<dbReference type="InterPro" id="IPR007887">
    <property type="entry name" value="MecA_N"/>
</dbReference>
<keyword evidence="4" id="KW-0812">Transmembrane</keyword>
<evidence type="ECO:0000259" key="7">
    <source>
        <dbReference type="Pfam" id="PF05223"/>
    </source>
</evidence>
<dbReference type="GeneID" id="78230045"/>
<dbReference type="GO" id="GO:0071972">
    <property type="term" value="F:peptidoglycan L,D-transpeptidase activity"/>
    <property type="evidence" value="ECO:0007669"/>
    <property type="project" value="TreeGrafter"/>
</dbReference>
<dbReference type="InterPro" id="IPR012338">
    <property type="entry name" value="Beta-lactam/transpept-like"/>
</dbReference>
<gene>
    <name evidence="8" type="ORF">HMPREF9488_02108</name>
</gene>
<feature type="domain" description="Penicillin-binding protein transpeptidase" evidence="5">
    <location>
        <begin position="353"/>
        <end position="653"/>
    </location>
</feature>
<reference evidence="8 9" key="1">
    <citation type="submission" date="2010-12" db="EMBL/GenBank/DDBJ databases">
        <title>The Genome Sequence of Coprobacillus sp. strain 29_1.</title>
        <authorList>
            <consortium name="The Broad Institute Genome Sequencing Platform"/>
            <person name="Earl A."/>
            <person name="Ward D."/>
            <person name="Feldgarden M."/>
            <person name="Gevers D."/>
            <person name="Daigneault M."/>
            <person name="Sibley C.D."/>
            <person name="White A."/>
            <person name="Strauss J."/>
            <person name="Allen-Vercoe E."/>
            <person name="Young S.K."/>
            <person name="Zeng Q."/>
            <person name="Gargeya S."/>
            <person name="Fitzgerald M."/>
            <person name="Haas B."/>
            <person name="Abouelleil A."/>
            <person name="Alvarado L."/>
            <person name="Arachchi H.M."/>
            <person name="Berlin A."/>
            <person name="Brown A."/>
            <person name="Chapman S.B."/>
            <person name="Chen Z."/>
            <person name="Dunbar C."/>
            <person name="Freedman E."/>
            <person name="Gearin G."/>
            <person name="Gellesch M."/>
            <person name="Goldberg J."/>
            <person name="Griggs A."/>
            <person name="Gujja S."/>
            <person name="Heilman E."/>
            <person name="Heiman D."/>
            <person name="Howarth C."/>
            <person name="Larson L."/>
            <person name="Lui A."/>
            <person name="MacDonald P.J.P."/>
            <person name="Mehta T."/>
            <person name="Montmayeur A."/>
            <person name="Murphy C."/>
            <person name="Neiman D."/>
            <person name="Pearson M."/>
            <person name="Priest M."/>
            <person name="Roberts A."/>
            <person name="Saif S."/>
            <person name="Shea T."/>
            <person name="Shenoy N."/>
            <person name="Sisk P."/>
            <person name="Stolte C."/>
            <person name="Sykes S."/>
            <person name="White J."/>
            <person name="Yandava C."/>
            <person name="Nusbaum C."/>
            <person name="Birren B."/>
        </authorList>
    </citation>
    <scope>NUCLEOTIDE SEQUENCE [LARGE SCALE GENOMIC DNA]</scope>
    <source>
        <strain evidence="8 9">29_1</strain>
    </source>
</reference>
<dbReference type="InterPro" id="IPR005311">
    <property type="entry name" value="PBP_dimer"/>
</dbReference>
<dbReference type="SUPFAM" id="SSF56519">
    <property type="entry name" value="Penicillin binding protein dimerisation domain"/>
    <property type="match status" value="1"/>
</dbReference>
<dbReference type="PANTHER" id="PTHR30627:SF25">
    <property type="entry name" value="PENICILLIN-BINDING PROTEIN 3"/>
    <property type="match status" value="1"/>
</dbReference>
<evidence type="ECO:0000256" key="4">
    <source>
        <dbReference type="SAM" id="Phobius"/>
    </source>
</evidence>
<keyword evidence="4" id="KW-1133">Transmembrane helix</keyword>
<dbReference type="Gene3D" id="3.90.1310.10">
    <property type="entry name" value="Penicillin-binding protein 2a (Domain 2)"/>
    <property type="match status" value="1"/>
</dbReference>
<dbReference type="GO" id="GO:0071555">
    <property type="term" value="P:cell wall organization"/>
    <property type="evidence" value="ECO:0007669"/>
    <property type="project" value="TreeGrafter"/>
</dbReference>
<sequence>MYDVYVNNNNKKKLIIIGGAVIGVILIGFFVFFLLSGDSKEKNLKDFYAKINNQKYDEMYAMISDDAKSTYTKEAFIKRNKNIYDGMEVTDINIDVVSTDGDKITYTVNMKTVAGSTEFENTTQFKDDKIIWNDSFIYPDLGSTDKVRIVEDKAQRGRILDRNGTVLAGKGEAYSVGLVRGKLNGENDYDKIAKLLDLTKEGIQKTMSASWIKDDSFVPLKTISKDDKNLENDLLAIAGVKLTTTNIRSYPYGKVTSHLVGYMQKVTAEDLDKHKGEGYTENSYIGRSGIEAAYEKDLKGKDGIEIYIQDDSGERKASIARQLREDGKDMTLTVDITLQKSLYNQFQNDKSASVAMNPKTGEVLALVSTPTFSSNDFILGMSTSQWNALNDDKNKPLLNRFRSTWVPGSCMKPITAAIGLETKSLDPAKDFSSAMKWQKDSSWGSYYVTTLHAPTPNNLKNGLVYSDNVYFAKAALEIGADNLVKGYKSLKIGEEIPFELSLNKSQYTSGDFKDEIQIADSGYGQGQILLNPVQMASVYGAFVNEGKMMAPHVVKTTESSVWAQPFSKDVANEIKEDLIQVISDQNGTGHSFYNKNVVLAGKTGTGEIKDSQDDTEGTEVGWFTVMTTDSSQPIVISTMVEDVKGRGGSNYVTNRMKAPLNEYLNK</sequence>
<dbReference type="GO" id="GO:0005886">
    <property type="term" value="C:plasma membrane"/>
    <property type="evidence" value="ECO:0007669"/>
    <property type="project" value="TreeGrafter"/>
</dbReference>
<organism evidence="8 9">
    <name type="scientific">Coprobacillus cateniformis</name>
    <dbReference type="NCBI Taxonomy" id="100884"/>
    <lineage>
        <taxon>Bacteria</taxon>
        <taxon>Bacillati</taxon>
        <taxon>Bacillota</taxon>
        <taxon>Erysipelotrichia</taxon>
        <taxon>Erysipelotrichales</taxon>
        <taxon>Coprobacillaceae</taxon>
        <taxon>Coprobacillus</taxon>
    </lineage>
</organism>
<keyword evidence="9" id="KW-1185">Reference proteome</keyword>
<dbReference type="Pfam" id="PF00905">
    <property type="entry name" value="Transpeptidase"/>
    <property type="match status" value="1"/>
</dbReference>
<dbReference type="EMBL" id="ADKX01000034">
    <property type="protein sequence ID" value="EFW04702.1"/>
    <property type="molecule type" value="Genomic_DNA"/>
</dbReference>
<dbReference type="eggNOG" id="COG0768">
    <property type="taxonomic scope" value="Bacteria"/>
</dbReference>
<dbReference type="Proteomes" id="UP000003157">
    <property type="component" value="Unassembled WGS sequence"/>
</dbReference>
<dbReference type="Gene3D" id="3.10.450.100">
    <property type="entry name" value="NTF2-like, domain 1"/>
    <property type="match status" value="1"/>
</dbReference>
<name>E7GBG7_9FIRM</name>
<evidence type="ECO:0000256" key="2">
    <source>
        <dbReference type="ARBA" id="ARBA00007171"/>
    </source>
</evidence>
<dbReference type="SUPFAM" id="SSF54427">
    <property type="entry name" value="NTF2-like"/>
    <property type="match status" value="1"/>
</dbReference>
<dbReference type="GO" id="GO:0046677">
    <property type="term" value="P:response to antibiotic"/>
    <property type="evidence" value="ECO:0007669"/>
    <property type="project" value="InterPro"/>
</dbReference>
<evidence type="ECO:0000313" key="9">
    <source>
        <dbReference type="Proteomes" id="UP000003157"/>
    </source>
</evidence>
<accession>E7GBG7</accession>
<dbReference type="Gene3D" id="3.40.710.10">
    <property type="entry name" value="DD-peptidase/beta-lactamase superfamily"/>
    <property type="match status" value="1"/>
</dbReference>
<evidence type="ECO:0000256" key="1">
    <source>
        <dbReference type="ARBA" id="ARBA00004370"/>
    </source>
</evidence>
<keyword evidence="3 4" id="KW-0472">Membrane</keyword>
<evidence type="ECO:0000259" key="5">
    <source>
        <dbReference type="Pfam" id="PF00905"/>
    </source>
</evidence>
<feature type="domain" description="NTF2-like N-terminal transpeptidase" evidence="7">
    <location>
        <begin position="42"/>
        <end position="144"/>
    </location>
</feature>
<dbReference type="InterPro" id="IPR050515">
    <property type="entry name" value="Beta-lactam/transpept"/>
</dbReference>
<dbReference type="RefSeq" id="WP_008789208.1">
    <property type="nucleotide sequence ID" value="NZ_AKCB01000001.1"/>
</dbReference>
<comment type="caution">
    <text evidence="8">The sequence shown here is derived from an EMBL/GenBank/DDBJ whole genome shotgun (WGS) entry which is preliminary data.</text>
</comment>
<evidence type="ECO:0000259" key="6">
    <source>
        <dbReference type="Pfam" id="PF03717"/>
    </source>
</evidence>
<evidence type="ECO:0008006" key="10">
    <source>
        <dbReference type="Google" id="ProtNLM"/>
    </source>
</evidence>
<dbReference type="SUPFAM" id="SSF56601">
    <property type="entry name" value="beta-lactamase/transpeptidase-like"/>
    <property type="match status" value="1"/>
</dbReference>
<protein>
    <recommendedName>
        <fullName evidence="10">Penicillin-binding protein</fullName>
    </recommendedName>
</protein>
<feature type="domain" description="Penicillin-binding protein dimerisation" evidence="6">
    <location>
        <begin position="152"/>
        <end position="316"/>
    </location>
</feature>
<evidence type="ECO:0000313" key="8">
    <source>
        <dbReference type="EMBL" id="EFW04702.1"/>
    </source>
</evidence>
<dbReference type="GO" id="GO:0008658">
    <property type="term" value="F:penicillin binding"/>
    <property type="evidence" value="ECO:0007669"/>
    <property type="project" value="InterPro"/>
</dbReference>